<dbReference type="GO" id="GO:0008270">
    <property type="term" value="F:zinc ion binding"/>
    <property type="evidence" value="ECO:0007669"/>
    <property type="project" value="UniProtKB-KW"/>
</dbReference>
<dbReference type="SUPFAM" id="SSF46946">
    <property type="entry name" value="S13-like H2TH domain"/>
    <property type="match status" value="1"/>
</dbReference>
<sequence>MPELPEVETLRRALLPLVKNKACSEVKLFRKTLRFPIPEESLVKGLINHKVSDITRKGKYLLFQAPEGSMLLHLGMSGRIVLQQTFEPREKHTHVIFKFSTNTYLHFVDPRRFGSISWVPKSGKHPLIDNLGCDPFSVDMTAKTMKVLARKSRATIKSFIMNSQRITGVGNIYACESLFHAGIRPTKQAGKITLLQWEKWIGCLRDVLNKSIASGGTTLRDFFDPSGSQGYYSVSLSVYGKEGQPCPQCTHPISRLFQTGRSTFFCKYCQAL</sequence>
<evidence type="ECO:0000256" key="9">
    <source>
        <dbReference type="ARBA" id="ARBA00022833"/>
    </source>
</evidence>
<proteinExistence type="inferred from homology"/>
<reference evidence="18" key="1">
    <citation type="submission" date="2018-05" db="EMBL/GenBank/DDBJ databases">
        <authorList>
            <person name="Lanie J.A."/>
            <person name="Ng W.-L."/>
            <person name="Kazmierczak K.M."/>
            <person name="Andrzejewski T.M."/>
            <person name="Davidsen T.M."/>
            <person name="Wayne K.J."/>
            <person name="Tettelin H."/>
            <person name="Glass J.I."/>
            <person name="Rusch D."/>
            <person name="Podicherti R."/>
            <person name="Tsui H.-C.T."/>
            <person name="Winkler M.E."/>
        </authorList>
    </citation>
    <scope>NUCLEOTIDE SEQUENCE</scope>
</reference>
<dbReference type="PANTHER" id="PTHR22993:SF9">
    <property type="entry name" value="FORMAMIDOPYRIMIDINE-DNA GLYCOSYLASE"/>
    <property type="match status" value="1"/>
</dbReference>
<comment type="similarity">
    <text evidence="3">Belongs to the FPG family.</text>
</comment>
<organism evidence="18">
    <name type="scientific">marine metagenome</name>
    <dbReference type="NCBI Taxonomy" id="408172"/>
    <lineage>
        <taxon>unclassified sequences</taxon>
        <taxon>metagenomes</taxon>
        <taxon>ecological metagenomes</taxon>
    </lineage>
</organism>
<evidence type="ECO:0000256" key="12">
    <source>
        <dbReference type="ARBA" id="ARBA00023239"/>
    </source>
</evidence>
<feature type="domain" description="Formamidopyrimidine-DNA glycosylase catalytic" evidence="17">
    <location>
        <begin position="2"/>
        <end position="114"/>
    </location>
</feature>
<accession>A0A381Q6S8</accession>
<keyword evidence="10" id="KW-0238">DNA-binding</keyword>
<dbReference type="Gene3D" id="3.20.190.10">
    <property type="entry name" value="MutM-like, N-terminal"/>
    <property type="match status" value="1"/>
</dbReference>
<evidence type="ECO:0000256" key="3">
    <source>
        <dbReference type="ARBA" id="ARBA00009409"/>
    </source>
</evidence>
<evidence type="ECO:0000256" key="15">
    <source>
        <dbReference type="ARBA" id="ARBA00044632"/>
    </source>
</evidence>
<evidence type="ECO:0008006" key="19">
    <source>
        <dbReference type="Google" id="ProtNLM"/>
    </source>
</evidence>
<evidence type="ECO:0000256" key="11">
    <source>
        <dbReference type="ARBA" id="ARBA00023204"/>
    </source>
</evidence>
<dbReference type="EMBL" id="UINC01001218">
    <property type="protein sequence ID" value="SUZ74658.1"/>
    <property type="molecule type" value="Genomic_DNA"/>
</dbReference>
<evidence type="ECO:0000256" key="4">
    <source>
        <dbReference type="ARBA" id="ARBA00011245"/>
    </source>
</evidence>
<dbReference type="SMART" id="SM00898">
    <property type="entry name" value="Fapy_DNA_glyco"/>
    <property type="match status" value="1"/>
</dbReference>
<dbReference type="InterPro" id="IPR010663">
    <property type="entry name" value="Znf_FPG/IleRS"/>
</dbReference>
<dbReference type="GO" id="GO:0003684">
    <property type="term" value="F:damaged DNA binding"/>
    <property type="evidence" value="ECO:0007669"/>
    <property type="project" value="InterPro"/>
</dbReference>
<dbReference type="CDD" id="cd08966">
    <property type="entry name" value="EcFpg-like_N"/>
    <property type="match status" value="1"/>
</dbReference>
<keyword evidence="13" id="KW-0511">Multifunctional enzyme</keyword>
<evidence type="ECO:0000313" key="18">
    <source>
        <dbReference type="EMBL" id="SUZ74658.1"/>
    </source>
</evidence>
<evidence type="ECO:0000256" key="7">
    <source>
        <dbReference type="ARBA" id="ARBA00022771"/>
    </source>
</evidence>
<keyword evidence="12" id="KW-0456">Lyase</keyword>
<evidence type="ECO:0000256" key="14">
    <source>
        <dbReference type="ARBA" id="ARBA00023295"/>
    </source>
</evidence>
<dbReference type="Pfam" id="PF06827">
    <property type="entry name" value="zf-FPG_IleRS"/>
    <property type="match status" value="1"/>
</dbReference>
<dbReference type="InterPro" id="IPR015886">
    <property type="entry name" value="H2TH_FPG"/>
</dbReference>
<evidence type="ECO:0000256" key="10">
    <source>
        <dbReference type="ARBA" id="ARBA00023125"/>
    </source>
</evidence>
<evidence type="ECO:0000256" key="1">
    <source>
        <dbReference type="ARBA" id="ARBA00001668"/>
    </source>
</evidence>
<keyword evidence="14" id="KW-0326">Glycosidase</keyword>
<comment type="catalytic activity">
    <reaction evidence="1">
        <text>Hydrolysis of DNA containing ring-opened 7-methylguanine residues, releasing 2,6-diamino-4-hydroxy-5-(N-methyl)formamidopyrimidine.</text>
        <dbReference type="EC" id="3.2.2.23"/>
    </reaction>
</comment>
<keyword evidence="9" id="KW-0862">Zinc</keyword>
<evidence type="ECO:0000256" key="5">
    <source>
        <dbReference type="ARBA" id="ARBA00022723"/>
    </source>
</evidence>
<keyword evidence="5" id="KW-0479">Metal-binding</keyword>
<dbReference type="PANTHER" id="PTHR22993">
    <property type="entry name" value="FORMAMIDOPYRIMIDINE-DNA GLYCOSYLASE"/>
    <property type="match status" value="1"/>
</dbReference>
<evidence type="ECO:0000259" key="17">
    <source>
        <dbReference type="PROSITE" id="PS51068"/>
    </source>
</evidence>
<dbReference type="AlphaFoldDB" id="A0A381Q6S8"/>
<dbReference type="GO" id="GO:0006284">
    <property type="term" value="P:base-excision repair"/>
    <property type="evidence" value="ECO:0007669"/>
    <property type="project" value="InterPro"/>
</dbReference>
<name>A0A381Q6S8_9ZZZZ</name>
<dbReference type="InterPro" id="IPR035937">
    <property type="entry name" value="FPG_N"/>
</dbReference>
<keyword evidence="7" id="KW-0863">Zinc-finger</keyword>
<dbReference type="NCBIfam" id="NF002211">
    <property type="entry name" value="PRK01103.1"/>
    <property type="match status" value="1"/>
</dbReference>
<comment type="catalytic activity">
    <reaction evidence="15">
        <text>2'-deoxyribonucleotide-(2'-deoxyribose 5'-phosphate)-2'-deoxyribonucleotide-DNA = a 3'-end 2'-deoxyribonucleotide-(2,3-dehydro-2,3-deoxyribose 5'-phosphate)-DNA + a 5'-end 5'-phospho-2'-deoxyribonucleoside-DNA + H(+)</text>
        <dbReference type="Rhea" id="RHEA:66592"/>
        <dbReference type="Rhea" id="RHEA-COMP:13180"/>
        <dbReference type="Rhea" id="RHEA-COMP:16897"/>
        <dbReference type="Rhea" id="RHEA-COMP:17067"/>
        <dbReference type="ChEBI" id="CHEBI:15378"/>
        <dbReference type="ChEBI" id="CHEBI:136412"/>
        <dbReference type="ChEBI" id="CHEBI:157695"/>
        <dbReference type="ChEBI" id="CHEBI:167181"/>
        <dbReference type="EC" id="4.2.99.18"/>
    </reaction>
</comment>
<dbReference type="InterPro" id="IPR020629">
    <property type="entry name" value="FPG_Glyclase"/>
</dbReference>
<protein>
    <recommendedName>
        <fullName evidence="19">Formamidopyrimidine-DNA glycosylase catalytic domain-containing protein</fullName>
    </recommendedName>
</protein>
<keyword evidence="11" id="KW-0234">DNA repair</keyword>
<keyword evidence="8" id="KW-0378">Hydrolase</keyword>
<dbReference type="SUPFAM" id="SSF57716">
    <property type="entry name" value="Glucocorticoid receptor-like (DNA-binding domain)"/>
    <property type="match status" value="1"/>
</dbReference>
<gene>
    <name evidence="18" type="ORF">METZ01_LOCUS27512</name>
</gene>
<dbReference type="FunFam" id="1.10.8.50:FF:000003">
    <property type="entry name" value="Formamidopyrimidine-DNA glycosylase"/>
    <property type="match status" value="1"/>
</dbReference>
<dbReference type="SUPFAM" id="SSF81624">
    <property type="entry name" value="N-terminal domain of MutM-like DNA repair proteins"/>
    <property type="match status" value="1"/>
</dbReference>
<feature type="domain" description="FPG-type" evidence="16">
    <location>
        <begin position="237"/>
        <end position="271"/>
    </location>
</feature>
<evidence type="ECO:0000256" key="2">
    <source>
        <dbReference type="ARBA" id="ARBA00001947"/>
    </source>
</evidence>
<dbReference type="NCBIfam" id="TIGR00577">
    <property type="entry name" value="fpg"/>
    <property type="match status" value="1"/>
</dbReference>
<dbReference type="SMART" id="SM01232">
    <property type="entry name" value="H2TH"/>
    <property type="match status" value="1"/>
</dbReference>
<evidence type="ECO:0000256" key="8">
    <source>
        <dbReference type="ARBA" id="ARBA00022801"/>
    </source>
</evidence>
<evidence type="ECO:0000256" key="6">
    <source>
        <dbReference type="ARBA" id="ARBA00022763"/>
    </source>
</evidence>
<evidence type="ECO:0000256" key="13">
    <source>
        <dbReference type="ARBA" id="ARBA00023268"/>
    </source>
</evidence>
<keyword evidence="6" id="KW-0227">DNA damage</keyword>
<dbReference type="Gene3D" id="1.10.8.50">
    <property type="match status" value="1"/>
</dbReference>
<dbReference type="PROSITE" id="PS51066">
    <property type="entry name" value="ZF_FPG_2"/>
    <property type="match status" value="1"/>
</dbReference>
<dbReference type="InterPro" id="IPR010979">
    <property type="entry name" value="Ribosomal_uS13-like_H2TH"/>
</dbReference>
<dbReference type="GO" id="GO:0034039">
    <property type="term" value="F:8-oxo-7,8-dihydroguanine DNA N-glycosylase activity"/>
    <property type="evidence" value="ECO:0007669"/>
    <property type="project" value="TreeGrafter"/>
</dbReference>
<dbReference type="Pfam" id="PF06831">
    <property type="entry name" value="H2TH"/>
    <property type="match status" value="1"/>
</dbReference>
<dbReference type="InterPro" id="IPR012319">
    <property type="entry name" value="FPG_cat"/>
</dbReference>
<comment type="cofactor">
    <cofactor evidence="2">
        <name>Zn(2+)</name>
        <dbReference type="ChEBI" id="CHEBI:29105"/>
    </cofactor>
</comment>
<evidence type="ECO:0000259" key="16">
    <source>
        <dbReference type="PROSITE" id="PS51066"/>
    </source>
</evidence>
<dbReference type="GO" id="GO:0140078">
    <property type="term" value="F:class I DNA-(apurinic or apyrimidinic site) endonuclease activity"/>
    <property type="evidence" value="ECO:0007669"/>
    <property type="project" value="UniProtKB-EC"/>
</dbReference>
<dbReference type="InterPro" id="IPR000214">
    <property type="entry name" value="Znf_DNA_glyclase/AP_lyase"/>
</dbReference>
<dbReference type="Pfam" id="PF01149">
    <property type="entry name" value="Fapy_DNA_glyco"/>
    <property type="match status" value="1"/>
</dbReference>
<comment type="subunit">
    <text evidence="4">Monomer.</text>
</comment>
<dbReference type="PROSITE" id="PS51068">
    <property type="entry name" value="FPG_CAT"/>
    <property type="match status" value="1"/>
</dbReference>